<dbReference type="SMART" id="SM00822">
    <property type="entry name" value="PKS_KR"/>
    <property type="match status" value="1"/>
</dbReference>
<evidence type="ECO:0000259" key="3">
    <source>
        <dbReference type="SMART" id="SM00822"/>
    </source>
</evidence>
<dbReference type="AlphaFoldDB" id="A0A9P6NK56"/>
<dbReference type="Pfam" id="PF00106">
    <property type="entry name" value="adh_short"/>
    <property type="match status" value="1"/>
</dbReference>
<evidence type="ECO:0000313" key="4">
    <source>
        <dbReference type="EMBL" id="KAG0147087.1"/>
    </source>
</evidence>
<keyword evidence="1" id="KW-0521">NADP</keyword>
<dbReference type="GO" id="GO:0016491">
    <property type="term" value="F:oxidoreductase activity"/>
    <property type="evidence" value="ECO:0007669"/>
    <property type="project" value="UniProtKB-KW"/>
</dbReference>
<dbReference type="PROSITE" id="PS00061">
    <property type="entry name" value="ADH_SHORT"/>
    <property type="match status" value="1"/>
</dbReference>
<keyword evidence="5" id="KW-1185">Reference proteome</keyword>
<dbReference type="InterPro" id="IPR002347">
    <property type="entry name" value="SDR_fam"/>
</dbReference>
<evidence type="ECO:0000256" key="1">
    <source>
        <dbReference type="ARBA" id="ARBA00022857"/>
    </source>
</evidence>
<accession>A0A9P6NK56</accession>
<dbReference type="PANTHER" id="PTHR43658:SF8">
    <property type="entry name" value="17-BETA-HYDROXYSTEROID DEHYDROGENASE 14-RELATED"/>
    <property type="match status" value="1"/>
</dbReference>
<feature type="domain" description="Ketoreductase" evidence="3">
    <location>
        <begin position="6"/>
        <end position="200"/>
    </location>
</feature>
<organism evidence="4 5">
    <name type="scientific">Cronartium quercuum f. sp. fusiforme G11</name>
    <dbReference type="NCBI Taxonomy" id="708437"/>
    <lineage>
        <taxon>Eukaryota</taxon>
        <taxon>Fungi</taxon>
        <taxon>Dikarya</taxon>
        <taxon>Basidiomycota</taxon>
        <taxon>Pucciniomycotina</taxon>
        <taxon>Pucciniomycetes</taxon>
        <taxon>Pucciniales</taxon>
        <taxon>Coleosporiaceae</taxon>
        <taxon>Cronartium</taxon>
    </lineage>
</organism>
<sequence>MKIANKVFYVTGGVSGLGRAVVDDLLRYGALVCIMDREEIKGQELEKSHKGRVVFHMCDIRSSKDIESAIQKSKSAWPQNLIGGLVHCAGVSMVGRTVNSKGEPWDYDTFRTVVDINLNGTFNVARLVAAHIVRSQPTTGITDDESENGVFILTSSTSYQDGQVGQTAYASSKGGVASLVLPLARDLAKFGIRVNAIAPSLFETAMTRAMPEKLRKNLLKVVEFPPRFGQAQDFSSLVVECIRNQYLNGTVIRIDAGSRMGKL</sequence>
<dbReference type="InterPro" id="IPR057326">
    <property type="entry name" value="KR_dom"/>
</dbReference>
<dbReference type="PANTHER" id="PTHR43658">
    <property type="entry name" value="SHORT-CHAIN DEHYDROGENASE/REDUCTASE"/>
    <property type="match status" value="1"/>
</dbReference>
<gene>
    <name evidence="4" type="ORF">CROQUDRAFT_62151</name>
</gene>
<protein>
    <recommendedName>
        <fullName evidence="3">Ketoreductase domain-containing protein</fullName>
    </recommendedName>
</protein>
<dbReference type="SUPFAM" id="SSF51735">
    <property type="entry name" value="NAD(P)-binding Rossmann-fold domains"/>
    <property type="match status" value="1"/>
</dbReference>
<dbReference type="PRINTS" id="PR00081">
    <property type="entry name" value="GDHRDH"/>
</dbReference>
<dbReference type="InterPro" id="IPR020904">
    <property type="entry name" value="Sc_DH/Rdtase_CS"/>
</dbReference>
<reference evidence="4" key="1">
    <citation type="submission" date="2013-11" db="EMBL/GenBank/DDBJ databases">
        <title>Genome sequence of the fusiform rust pathogen reveals effectors for host alternation and coevolution with pine.</title>
        <authorList>
            <consortium name="DOE Joint Genome Institute"/>
            <person name="Smith K."/>
            <person name="Pendleton A."/>
            <person name="Kubisiak T."/>
            <person name="Anderson C."/>
            <person name="Salamov A."/>
            <person name="Aerts A."/>
            <person name="Riley R."/>
            <person name="Clum A."/>
            <person name="Lindquist E."/>
            <person name="Ence D."/>
            <person name="Campbell M."/>
            <person name="Kronenberg Z."/>
            <person name="Feau N."/>
            <person name="Dhillon B."/>
            <person name="Hamelin R."/>
            <person name="Burleigh J."/>
            <person name="Smith J."/>
            <person name="Yandell M."/>
            <person name="Nelson C."/>
            <person name="Grigoriev I."/>
            <person name="Davis J."/>
        </authorList>
    </citation>
    <scope>NUCLEOTIDE SEQUENCE</scope>
    <source>
        <strain evidence="4">G11</strain>
    </source>
</reference>
<name>A0A9P6NK56_9BASI</name>
<evidence type="ECO:0000313" key="5">
    <source>
        <dbReference type="Proteomes" id="UP000886653"/>
    </source>
</evidence>
<dbReference type="InterPro" id="IPR036291">
    <property type="entry name" value="NAD(P)-bd_dom_sf"/>
</dbReference>
<keyword evidence="2" id="KW-0560">Oxidoreductase</keyword>
<comment type="caution">
    <text evidence="4">The sequence shown here is derived from an EMBL/GenBank/DDBJ whole genome shotgun (WGS) entry which is preliminary data.</text>
</comment>
<evidence type="ECO:0000256" key="2">
    <source>
        <dbReference type="ARBA" id="ARBA00023002"/>
    </source>
</evidence>
<dbReference type="OrthoDB" id="1274115at2759"/>
<dbReference type="Proteomes" id="UP000886653">
    <property type="component" value="Unassembled WGS sequence"/>
</dbReference>
<proteinExistence type="predicted"/>
<dbReference type="Gene3D" id="3.40.50.720">
    <property type="entry name" value="NAD(P)-binding Rossmann-like Domain"/>
    <property type="match status" value="1"/>
</dbReference>
<dbReference type="EMBL" id="MU167252">
    <property type="protein sequence ID" value="KAG0147087.1"/>
    <property type="molecule type" value="Genomic_DNA"/>
</dbReference>